<proteinExistence type="predicted"/>
<name>A0ABS8G5E1_9ALTE</name>
<dbReference type="InterPro" id="IPR009057">
    <property type="entry name" value="Homeodomain-like_sf"/>
</dbReference>
<dbReference type="InterPro" id="IPR050109">
    <property type="entry name" value="HTH-type_TetR-like_transc_reg"/>
</dbReference>
<dbReference type="SUPFAM" id="SSF48498">
    <property type="entry name" value="Tetracyclin repressor-like, C-terminal domain"/>
    <property type="match status" value="1"/>
</dbReference>
<dbReference type="InterPro" id="IPR036271">
    <property type="entry name" value="Tet_transcr_reg_TetR-rel_C_sf"/>
</dbReference>
<reference evidence="4 5" key="1">
    <citation type="submission" date="2021-10" db="EMBL/GenBank/DDBJ databases">
        <title>Draft genome of Aestuariibacter halophilus JC2043.</title>
        <authorList>
            <person name="Emsley S.A."/>
            <person name="Pfannmuller K.M."/>
            <person name="Ushijima B."/>
            <person name="Saw J.H."/>
            <person name="Videau P."/>
        </authorList>
    </citation>
    <scope>NUCLEOTIDE SEQUENCE [LARGE SCALE GENOMIC DNA]</scope>
    <source>
        <strain evidence="4 5">JC2043</strain>
    </source>
</reference>
<evidence type="ECO:0000256" key="1">
    <source>
        <dbReference type="ARBA" id="ARBA00023125"/>
    </source>
</evidence>
<dbReference type="Pfam" id="PF08362">
    <property type="entry name" value="TetR_C_3"/>
    <property type="match status" value="1"/>
</dbReference>
<dbReference type="EMBL" id="JAJEWP010000001">
    <property type="protein sequence ID" value="MCC2615733.1"/>
    <property type="molecule type" value="Genomic_DNA"/>
</dbReference>
<dbReference type="Gene3D" id="1.10.10.60">
    <property type="entry name" value="Homeodomain-like"/>
    <property type="match status" value="1"/>
</dbReference>
<dbReference type="PRINTS" id="PR00455">
    <property type="entry name" value="HTHTETR"/>
</dbReference>
<feature type="DNA-binding region" description="H-T-H motif" evidence="2">
    <location>
        <begin position="37"/>
        <end position="56"/>
    </location>
</feature>
<keyword evidence="1 2" id="KW-0238">DNA-binding</keyword>
<evidence type="ECO:0000256" key="2">
    <source>
        <dbReference type="PROSITE-ProRule" id="PRU00335"/>
    </source>
</evidence>
<dbReference type="InterPro" id="IPR001647">
    <property type="entry name" value="HTH_TetR"/>
</dbReference>
<gene>
    <name evidence="4" type="ORF">LJ739_05715</name>
</gene>
<dbReference type="Pfam" id="PF00440">
    <property type="entry name" value="TetR_N"/>
    <property type="match status" value="1"/>
</dbReference>
<evidence type="ECO:0000313" key="5">
    <source>
        <dbReference type="Proteomes" id="UP001520878"/>
    </source>
</evidence>
<organism evidence="4 5">
    <name type="scientific">Fluctibacter halophilus</name>
    <dbReference type="NCBI Taxonomy" id="226011"/>
    <lineage>
        <taxon>Bacteria</taxon>
        <taxon>Pseudomonadati</taxon>
        <taxon>Pseudomonadota</taxon>
        <taxon>Gammaproteobacteria</taxon>
        <taxon>Alteromonadales</taxon>
        <taxon>Alteromonadaceae</taxon>
        <taxon>Fluctibacter</taxon>
    </lineage>
</organism>
<dbReference type="InterPro" id="IPR013573">
    <property type="entry name" value="Tscrpt_reg_YcdC_C"/>
</dbReference>
<evidence type="ECO:0000259" key="3">
    <source>
        <dbReference type="PROSITE" id="PS50977"/>
    </source>
</evidence>
<comment type="caution">
    <text evidence="4">The sequence shown here is derived from an EMBL/GenBank/DDBJ whole genome shotgun (WGS) entry which is preliminary data.</text>
</comment>
<evidence type="ECO:0000313" key="4">
    <source>
        <dbReference type="EMBL" id="MCC2615733.1"/>
    </source>
</evidence>
<dbReference type="Proteomes" id="UP001520878">
    <property type="component" value="Unassembled WGS sequence"/>
</dbReference>
<dbReference type="RefSeq" id="WP_229157914.1">
    <property type="nucleotide sequence ID" value="NZ_JAJEWP010000001.1"/>
</dbReference>
<sequence>MTAQKTNKEGRIGAQNRARILAAAEQEFALHGYNGTRLQNVADRAQLPKTNILYYFKSKEGLYLAVLEQILTLWNSAFDVATVDDDPALVLANYVAEKMEISRTKPEASKIYALEIINGAPNLSKFYKEQHVDWMDGRVALLQAWIDQGKLSVKDPYYLLFNIWACSQHYADFQAQIAALRGKGMDKQDFSDATKALIHMILSGCGLSVPDKFK</sequence>
<dbReference type="SUPFAM" id="SSF46689">
    <property type="entry name" value="Homeodomain-like"/>
    <property type="match status" value="1"/>
</dbReference>
<dbReference type="Gene3D" id="1.10.357.10">
    <property type="entry name" value="Tetracycline Repressor, domain 2"/>
    <property type="match status" value="1"/>
</dbReference>
<feature type="domain" description="HTH tetR-type" evidence="3">
    <location>
        <begin position="14"/>
        <end position="74"/>
    </location>
</feature>
<dbReference type="PANTHER" id="PTHR30328:SF54">
    <property type="entry name" value="HTH-TYPE TRANSCRIPTIONAL REPRESSOR SCO4008"/>
    <property type="match status" value="1"/>
</dbReference>
<protein>
    <submittedName>
        <fullName evidence="4">TetR/AcrR family transcriptional regulator</fullName>
    </submittedName>
</protein>
<dbReference type="PANTHER" id="PTHR30328">
    <property type="entry name" value="TRANSCRIPTIONAL REPRESSOR"/>
    <property type="match status" value="1"/>
</dbReference>
<accession>A0ABS8G5E1</accession>
<dbReference type="PROSITE" id="PS50977">
    <property type="entry name" value="HTH_TETR_2"/>
    <property type="match status" value="1"/>
</dbReference>
<keyword evidence="5" id="KW-1185">Reference proteome</keyword>